<evidence type="ECO:0000313" key="10">
    <source>
        <dbReference type="Proteomes" id="UP000248724"/>
    </source>
</evidence>
<accession>A0A2W5Z3C0</accession>
<keyword evidence="6 7" id="KW-0472">Membrane</keyword>
<feature type="transmembrane region" description="Helical" evidence="7">
    <location>
        <begin position="239"/>
        <end position="256"/>
    </location>
</feature>
<evidence type="ECO:0000256" key="2">
    <source>
        <dbReference type="ARBA" id="ARBA00022448"/>
    </source>
</evidence>
<feature type="transmembrane region" description="Helical" evidence="7">
    <location>
        <begin position="81"/>
        <end position="103"/>
    </location>
</feature>
<dbReference type="CDD" id="cd06261">
    <property type="entry name" value="TM_PBP2"/>
    <property type="match status" value="1"/>
</dbReference>
<keyword evidence="4 7" id="KW-0812">Transmembrane</keyword>
<dbReference type="SUPFAM" id="SSF161098">
    <property type="entry name" value="MetI-like"/>
    <property type="match status" value="1"/>
</dbReference>
<dbReference type="Pfam" id="PF00528">
    <property type="entry name" value="BPD_transp_1"/>
    <property type="match status" value="1"/>
</dbReference>
<organism evidence="9 10">
    <name type="scientific">Candidatus Aeolococcus gillhamiae</name>
    <dbReference type="NCBI Taxonomy" id="3127015"/>
    <lineage>
        <taxon>Bacteria</taxon>
        <taxon>Bacillati</taxon>
        <taxon>Candidatus Dormiibacterota</taxon>
        <taxon>Candidatus Dormibacteria</taxon>
        <taxon>Candidatus Aeolococcales</taxon>
        <taxon>Candidatus Aeolococcaceae</taxon>
        <taxon>Candidatus Aeolococcus</taxon>
    </lineage>
</organism>
<dbReference type="AlphaFoldDB" id="A0A2W5Z3C0"/>
<evidence type="ECO:0000256" key="7">
    <source>
        <dbReference type="RuleBase" id="RU363032"/>
    </source>
</evidence>
<comment type="subcellular location">
    <subcellularLocation>
        <location evidence="1 7">Cell membrane</location>
        <topology evidence="1 7">Multi-pass membrane protein</topology>
    </subcellularLocation>
</comment>
<proteinExistence type="inferred from homology"/>
<feature type="transmembrane region" description="Helical" evidence="7">
    <location>
        <begin position="129"/>
        <end position="152"/>
    </location>
</feature>
<dbReference type="GO" id="GO:0005886">
    <property type="term" value="C:plasma membrane"/>
    <property type="evidence" value="ECO:0007669"/>
    <property type="project" value="UniProtKB-SubCell"/>
</dbReference>
<evidence type="ECO:0000313" key="9">
    <source>
        <dbReference type="EMBL" id="PZR79740.1"/>
    </source>
</evidence>
<evidence type="ECO:0000256" key="6">
    <source>
        <dbReference type="ARBA" id="ARBA00023136"/>
    </source>
</evidence>
<dbReference type="PANTHER" id="PTHR30043:SF1">
    <property type="entry name" value="ABC TRANSPORT SYSTEM PERMEASE PROTEIN P69"/>
    <property type="match status" value="1"/>
</dbReference>
<evidence type="ECO:0000259" key="8">
    <source>
        <dbReference type="PROSITE" id="PS50928"/>
    </source>
</evidence>
<keyword evidence="2 7" id="KW-0813">Transport</keyword>
<protein>
    <submittedName>
        <fullName evidence="9">Phosphonate ABC transporter, permease protein PhnE</fullName>
    </submittedName>
</protein>
<comment type="caution">
    <text evidence="9">The sequence shown here is derived from an EMBL/GenBank/DDBJ whole genome shotgun (WGS) entry which is preliminary data.</text>
</comment>
<dbReference type="GO" id="GO:0015416">
    <property type="term" value="F:ABC-type phosphonate transporter activity"/>
    <property type="evidence" value="ECO:0007669"/>
    <property type="project" value="InterPro"/>
</dbReference>
<keyword evidence="3" id="KW-1003">Cell membrane</keyword>
<dbReference type="InterPro" id="IPR005769">
    <property type="entry name" value="PhnE/PtxC"/>
</dbReference>
<feature type="domain" description="ABC transmembrane type-1" evidence="8">
    <location>
        <begin position="77"/>
        <end position="260"/>
    </location>
</feature>
<gene>
    <name evidence="9" type="primary">phnE</name>
    <name evidence="9" type="ORF">DLM65_09920</name>
</gene>
<name>A0A2W5Z3C0_9BACT</name>
<evidence type="ECO:0000256" key="5">
    <source>
        <dbReference type="ARBA" id="ARBA00022989"/>
    </source>
</evidence>
<dbReference type="PROSITE" id="PS50928">
    <property type="entry name" value="ABC_TM1"/>
    <property type="match status" value="1"/>
</dbReference>
<dbReference type="EMBL" id="QHBU01000192">
    <property type="protein sequence ID" value="PZR79740.1"/>
    <property type="molecule type" value="Genomic_DNA"/>
</dbReference>
<dbReference type="PANTHER" id="PTHR30043">
    <property type="entry name" value="PHOSPHONATES TRANSPORT SYSTEM PERMEASE PROTEIN"/>
    <property type="match status" value="1"/>
</dbReference>
<dbReference type="NCBIfam" id="TIGR01097">
    <property type="entry name" value="PhnE"/>
    <property type="match status" value="1"/>
</dbReference>
<comment type="similarity">
    <text evidence="7">Belongs to the binding-protein-dependent transport system permease family.</text>
</comment>
<evidence type="ECO:0000256" key="3">
    <source>
        <dbReference type="ARBA" id="ARBA00022475"/>
    </source>
</evidence>
<evidence type="ECO:0000256" key="4">
    <source>
        <dbReference type="ARBA" id="ARBA00022692"/>
    </source>
</evidence>
<reference evidence="9 10" key="1">
    <citation type="journal article" date="2017" name="Nature">
        <title>Atmospheric trace gases support primary production in Antarctic desert surface soil.</title>
        <authorList>
            <person name="Ji M."/>
            <person name="Greening C."/>
            <person name="Vanwonterghem I."/>
            <person name="Carere C.R."/>
            <person name="Bay S.K."/>
            <person name="Steen J.A."/>
            <person name="Montgomery K."/>
            <person name="Lines T."/>
            <person name="Beardall J."/>
            <person name="van Dorst J."/>
            <person name="Snape I."/>
            <person name="Stott M.B."/>
            <person name="Hugenholtz P."/>
            <person name="Ferrari B.C."/>
        </authorList>
    </citation>
    <scope>NUCLEOTIDE SEQUENCE [LARGE SCALE GENOMIC DNA]</scope>
    <source>
        <strain evidence="9">RRmetagenome_bin12</strain>
    </source>
</reference>
<dbReference type="Gene3D" id="1.10.3720.10">
    <property type="entry name" value="MetI-like"/>
    <property type="match status" value="1"/>
</dbReference>
<evidence type="ECO:0000256" key="1">
    <source>
        <dbReference type="ARBA" id="ARBA00004651"/>
    </source>
</evidence>
<dbReference type="InterPro" id="IPR035906">
    <property type="entry name" value="MetI-like_sf"/>
</dbReference>
<keyword evidence="5 7" id="KW-1133">Transmembrane helix</keyword>
<dbReference type="Proteomes" id="UP000248724">
    <property type="component" value="Unassembled WGS sequence"/>
</dbReference>
<dbReference type="InterPro" id="IPR000515">
    <property type="entry name" value="MetI-like"/>
</dbReference>
<sequence>MPSRRSAPRRRRRRRTPWEKVRRVGIAAVVAAAYVESIRLVRVRPRELALGVPTIWGWVRRAFPPATGEIGVLSYRAAQTAAIALVGTSIAAVLALLVCLPAARNVSRNPLVRLPARLLLNGLRGIDSFVFALLFVVAVGLGPFAGVLGIAFHTWGSMGKLFSETIEGLPRGPMEAAELTGASRFKVALFTTLRDAMPGLASVGLYLLEFNVRASTVLGIVGAGGIGQDLKNSLDLLDFPRLATIVAVILVMVTAIDQLSSALRRSLG</sequence>